<evidence type="ECO:0000313" key="10">
    <source>
        <dbReference type="Proteomes" id="UP000607645"/>
    </source>
</evidence>
<keyword evidence="3" id="KW-0677">Repeat</keyword>
<evidence type="ECO:0000256" key="4">
    <source>
        <dbReference type="ARBA" id="ARBA00023015"/>
    </source>
</evidence>
<dbReference type="CDD" id="cd16321">
    <property type="entry name" value="MraZ_C"/>
    <property type="match status" value="1"/>
</dbReference>
<gene>
    <name evidence="7 9" type="primary">mraZ</name>
    <name evidence="9" type="ORF">H8S62_09145</name>
</gene>
<comment type="subcellular location">
    <subcellularLocation>
        <location evidence="7">Cytoplasm</location>
        <location evidence="7">Nucleoid</location>
    </subcellularLocation>
</comment>
<evidence type="ECO:0000256" key="2">
    <source>
        <dbReference type="ARBA" id="ARBA00022490"/>
    </source>
</evidence>
<dbReference type="AlphaFoldDB" id="A0A8J6JLR3"/>
<dbReference type="InterPro" id="IPR035644">
    <property type="entry name" value="MraZ_C"/>
</dbReference>
<accession>A0A8J6JLR3</accession>
<dbReference type="GO" id="GO:2000143">
    <property type="term" value="P:negative regulation of DNA-templated transcription initiation"/>
    <property type="evidence" value="ECO:0007669"/>
    <property type="project" value="TreeGrafter"/>
</dbReference>
<dbReference type="PROSITE" id="PS51740">
    <property type="entry name" value="SPOVT_ABRB"/>
    <property type="match status" value="2"/>
</dbReference>
<dbReference type="GO" id="GO:0000976">
    <property type="term" value="F:transcription cis-regulatory region binding"/>
    <property type="evidence" value="ECO:0007669"/>
    <property type="project" value="TreeGrafter"/>
</dbReference>
<dbReference type="HAMAP" id="MF_01008">
    <property type="entry name" value="MraZ"/>
    <property type="match status" value="1"/>
</dbReference>
<dbReference type="PANTHER" id="PTHR34701">
    <property type="entry name" value="TRANSCRIPTIONAL REGULATOR MRAZ"/>
    <property type="match status" value="1"/>
</dbReference>
<organism evidence="9 10">
    <name type="scientific">Lawsonibacter faecis</name>
    <dbReference type="NCBI Taxonomy" id="2763052"/>
    <lineage>
        <taxon>Bacteria</taxon>
        <taxon>Bacillati</taxon>
        <taxon>Bacillota</taxon>
        <taxon>Clostridia</taxon>
        <taxon>Eubacteriales</taxon>
        <taxon>Oscillospiraceae</taxon>
        <taxon>Lawsonibacter</taxon>
    </lineage>
</organism>
<comment type="similarity">
    <text evidence="7">Belongs to the MraZ family.</text>
</comment>
<keyword evidence="10" id="KW-1185">Reference proteome</keyword>
<evidence type="ECO:0000256" key="6">
    <source>
        <dbReference type="ARBA" id="ARBA00023163"/>
    </source>
</evidence>
<dbReference type="InterPro" id="IPR007159">
    <property type="entry name" value="SpoVT-AbrB_dom"/>
</dbReference>
<proteinExistence type="inferred from homology"/>
<dbReference type="InterPro" id="IPR003444">
    <property type="entry name" value="MraZ"/>
</dbReference>
<dbReference type="PANTHER" id="PTHR34701:SF1">
    <property type="entry name" value="TRANSCRIPTIONAL REGULATOR MRAZ"/>
    <property type="match status" value="1"/>
</dbReference>
<keyword evidence="4 7" id="KW-0805">Transcription regulation</keyword>
<keyword evidence="2 7" id="KW-0963">Cytoplasm</keyword>
<evidence type="ECO:0000256" key="1">
    <source>
        <dbReference type="ARBA" id="ARBA00013860"/>
    </source>
</evidence>
<evidence type="ECO:0000256" key="3">
    <source>
        <dbReference type="ARBA" id="ARBA00022737"/>
    </source>
</evidence>
<reference evidence="9" key="1">
    <citation type="submission" date="2020-08" db="EMBL/GenBank/DDBJ databases">
        <title>Genome public.</title>
        <authorList>
            <person name="Liu C."/>
            <person name="Sun Q."/>
        </authorList>
    </citation>
    <scope>NUCLEOTIDE SEQUENCE</scope>
    <source>
        <strain evidence="9">NSJ-52</strain>
    </source>
</reference>
<dbReference type="GO" id="GO:0009295">
    <property type="term" value="C:nucleoid"/>
    <property type="evidence" value="ECO:0007669"/>
    <property type="project" value="UniProtKB-SubCell"/>
</dbReference>
<comment type="subunit">
    <text evidence="7">Forms oligomers.</text>
</comment>
<sequence length="140" mass="15754">MSATGTYEHSLDAKGRLFIPAQLRKELGDTLYVTMGLDGCLAVYPQETWDTFTEKFASLPMSQSKAMRPLFANAAKCEPDSQGRIVVPQSLRKFAMLEKDAVIIGVHNRAEIWSAERWKTEEEEEMTPEKMNEILNGLGL</sequence>
<dbReference type="InterPro" id="IPR020603">
    <property type="entry name" value="MraZ_dom"/>
</dbReference>
<protein>
    <recommendedName>
        <fullName evidence="1 7">Transcriptional regulator MraZ</fullName>
    </recommendedName>
</protein>
<keyword evidence="6 7" id="KW-0804">Transcription</keyword>
<dbReference type="InterPro" id="IPR035642">
    <property type="entry name" value="MraZ_N"/>
</dbReference>
<feature type="domain" description="SpoVT-AbrB" evidence="8">
    <location>
        <begin position="6"/>
        <end position="48"/>
    </location>
</feature>
<dbReference type="GO" id="GO:0003700">
    <property type="term" value="F:DNA-binding transcription factor activity"/>
    <property type="evidence" value="ECO:0007669"/>
    <property type="project" value="UniProtKB-UniRule"/>
</dbReference>
<evidence type="ECO:0000313" key="9">
    <source>
        <dbReference type="EMBL" id="MBC5737174.1"/>
    </source>
</evidence>
<dbReference type="Gene3D" id="3.40.1550.20">
    <property type="entry name" value="Transcriptional regulator MraZ domain"/>
    <property type="match status" value="1"/>
</dbReference>
<evidence type="ECO:0000259" key="8">
    <source>
        <dbReference type="PROSITE" id="PS51740"/>
    </source>
</evidence>
<dbReference type="EMBL" id="JACOPQ010000006">
    <property type="protein sequence ID" value="MBC5737174.1"/>
    <property type="molecule type" value="Genomic_DNA"/>
</dbReference>
<name>A0A8J6JLR3_9FIRM</name>
<dbReference type="Pfam" id="PF02381">
    <property type="entry name" value="MraZ"/>
    <property type="match status" value="2"/>
</dbReference>
<dbReference type="InterPro" id="IPR038619">
    <property type="entry name" value="MraZ_sf"/>
</dbReference>
<evidence type="ECO:0000256" key="5">
    <source>
        <dbReference type="ARBA" id="ARBA00023125"/>
    </source>
</evidence>
<dbReference type="CDD" id="cd16320">
    <property type="entry name" value="MraZ_N"/>
    <property type="match status" value="1"/>
</dbReference>
<dbReference type="NCBIfam" id="TIGR00242">
    <property type="entry name" value="division/cell wall cluster transcriptional repressor MraZ"/>
    <property type="match status" value="1"/>
</dbReference>
<feature type="domain" description="SpoVT-AbrB" evidence="8">
    <location>
        <begin position="74"/>
        <end position="117"/>
    </location>
</feature>
<dbReference type="RefSeq" id="WP_155147448.1">
    <property type="nucleotide sequence ID" value="NZ_JACOPQ010000006.1"/>
</dbReference>
<keyword evidence="5 7" id="KW-0238">DNA-binding</keyword>
<comment type="caution">
    <text evidence="9">The sequence shown here is derived from an EMBL/GenBank/DDBJ whole genome shotgun (WGS) entry which is preliminary data.</text>
</comment>
<dbReference type="SUPFAM" id="SSF89447">
    <property type="entry name" value="AbrB/MazE/MraZ-like"/>
    <property type="match status" value="1"/>
</dbReference>
<dbReference type="InterPro" id="IPR037914">
    <property type="entry name" value="SpoVT-AbrB_sf"/>
</dbReference>
<evidence type="ECO:0000256" key="7">
    <source>
        <dbReference type="HAMAP-Rule" id="MF_01008"/>
    </source>
</evidence>
<dbReference type="GO" id="GO:0005737">
    <property type="term" value="C:cytoplasm"/>
    <property type="evidence" value="ECO:0007669"/>
    <property type="project" value="UniProtKB-UniRule"/>
</dbReference>
<dbReference type="Proteomes" id="UP000607645">
    <property type="component" value="Unassembled WGS sequence"/>
</dbReference>